<feature type="compositionally biased region" description="Polar residues" evidence="1">
    <location>
        <begin position="1"/>
        <end position="11"/>
    </location>
</feature>
<evidence type="ECO:0000256" key="1">
    <source>
        <dbReference type="SAM" id="MobiDB-lite"/>
    </source>
</evidence>
<feature type="region of interest" description="Disordered" evidence="1">
    <location>
        <begin position="227"/>
        <end position="256"/>
    </location>
</feature>
<evidence type="ECO:0000313" key="4">
    <source>
        <dbReference type="Proteomes" id="UP000807342"/>
    </source>
</evidence>
<keyword evidence="4" id="KW-1185">Reference proteome</keyword>
<dbReference type="SMART" id="SM00456">
    <property type="entry name" value="WW"/>
    <property type="match status" value="1"/>
</dbReference>
<dbReference type="Gene3D" id="2.20.70.10">
    <property type="match status" value="1"/>
</dbReference>
<reference evidence="3" key="1">
    <citation type="submission" date="2020-11" db="EMBL/GenBank/DDBJ databases">
        <authorList>
            <consortium name="DOE Joint Genome Institute"/>
            <person name="Ahrendt S."/>
            <person name="Riley R."/>
            <person name="Andreopoulos W."/>
            <person name="Labutti K."/>
            <person name="Pangilinan J."/>
            <person name="Ruiz-Duenas F.J."/>
            <person name="Barrasa J.M."/>
            <person name="Sanchez-Garcia M."/>
            <person name="Camarero S."/>
            <person name="Miyauchi S."/>
            <person name="Serrano A."/>
            <person name="Linde D."/>
            <person name="Babiker R."/>
            <person name="Drula E."/>
            <person name="Ayuso-Fernandez I."/>
            <person name="Pacheco R."/>
            <person name="Padilla G."/>
            <person name="Ferreira P."/>
            <person name="Barriuso J."/>
            <person name="Kellner H."/>
            <person name="Castanera R."/>
            <person name="Alfaro M."/>
            <person name="Ramirez L."/>
            <person name="Pisabarro A.G."/>
            <person name="Kuo A."/>
            <person name="Tritt A."/>
            <person name="Lipzen A."/>
            <person name="He G."/>
            <person name="Yan M."/>
            <person name="Ng V."/>
            <person name="Cullen D."/>
            <person name="Martin F."/>
            <person name="Rosso M.-N."/>
            <person name="Henrissat B."/>
            <person name="Hibbett D."/>
            <person name="Martinez A.T."/>
            <person name="Grigoriev I.V."/>
        </authorList>
    </citation>
    <scope>NUCLEOTIDE SEQUENCE</scope>
    <source>
        <strain evidence="3">MF-IS2</strain>
    </source>
</reference>
<accession>A0A9P6C558</accession>
<dbReference type="AlphaFoldDB" id="A0A9P6C558"/>
<feature type="region of interest" description="Disordered" evidence="1">
    <location>
        <begin position="1"/>
        <end position="82"/>
    </location>
</feature>
<gene>
    <name evidence="3" type="ORF">P691DRAFT_805602</name>
</gene>
<feature type="compositionally biased region" description="Low complexity" evidence="1">
    <location>
        <begin position="111"/>
        <end position="121"/>
    </location>
</feature>
<evidence type="ECO:0000259" key="2">
    <source>
        <dbReference type="PROSITE" id="PS50020"/>
    </source>
</evidence>
<organism evidence="3 4">
    <name type="scientific">Macrolepiota fuliginosa MF-IS2</name>
    <dbReference type="NCBI Taxonomy" id="1400762"/>
    <lineage>
        <taxon>Eukaryota</taxon>
        <taxon>Fungi</taxon>
        <taxon>Dikarya</taxon>
        <taxon>Basidiomycota</taxon>
        <taxon>Agaricomycotina</taxon>
        <taxon>Agaricomycetes</taxon>
        <taxon>Agaricomycetidae</taxon>
        <taxon>Agaricales</taxon>
        <taxon>Agaricineae</taxon>
        <taxon>Agaricaceae</taxon>
        <taxon>Macrolepiota</taxon>
    </lineage>
</organism>
<sequence>MATNEQEQITPQIEAVGKGEDEPKSTRSSPSPASNKGKGKEKTSQGELPADEEQEKSGDSSNSSRKSSPENNDNAPEAQPWQAIYAPQYNAYYFFNSQTGETTWTNPLQPSDPTAPTDPTTGLSDTADASVPEAEQPSASTSQVTALQAAALAQGIDPSLAHLDPALLTATTSASGGPIPTFQAKFNARTGAFTRPDARTPGHLSEYERMKRMSEFYFDVNAWEEQLADDKDQEEEEGNGKKRKRPSKKDLERFKEQKRLKKIAKTAWLRT</sequence>
<dbReference type="OrthoDB" id="2444812at2759"/>
<feature type="region of interest" description="Disordered" evidence="1">
    <location>
        <begin position="100"/>
        <end position="142"/>
    </location>
</feature>
<dbReference type="PROSITE" id="PS50020">
    <property type="entry name" value="WW_DOMAIN_2"/>
    <property type="match status" value="1"/>
</dbReference>
<protein>
    <recommendedName>
        <fullName evidence="2">WW domain-containing protein</fullName>
    </recommendedName>
</protein>
<name>A0A9P6C558_9AGAR</name>
<dbReference type="InterPro" id="IPR036020">
    <property type="entry name" value="WW_dom_sf"/>
</dbReference>
<dbReference type="Pfam" id="PF00397">
    <property type="entry name" value="WW"/>
    <property type="match status" value="1"/>
</dbReference>
<dbReference type="PROSITE" id="PS01159">
    <property type="entry name" value="WW_DOMAIN_1"/>
    <property type="match status" value="1"/>
</dbReference>
<evidence type="ECO:0000313" key="3">
    <source>
        <dbReference type="EMBL" id="KAF9452077.1"/>
    </source>
</evidence>
<dbReference type="Proteomes" id="UP000807342">
    <property type="component" value="Unassembled WGS sequence"/>
</dbReference>
<dbReference type="EMBL" id="MU151075">
    <property type="protein sequence ID" value="KAF9452077.1"/>
    <property type="molecule type" value="Genomic_DNA"/>
</dbReference>
<feature type="domain" description="WW" evidence="2">
    <location>
        <begin position="75"/>
        <end position="109"/>
    </location>
</feature>
<comment type="caution">
    <text evidence="3">The sequence shown here is derived from an EMBL/GenBank/DDBJ whole genome shotgun (WGS) entry which is preliminary data.</text>
</comment>
<dbReference type="SUPFAM" id="SSF51045">
    <property type="entry name" value="WW domain"/>
    <property type="match status" value="1"/>
</dbReference>
<dbReference type="InterPro" id="IPR001202">
    <property type="entry name" value="WW_dom"/>
</dbReference>
<feature type="compositionally biased region" description="Polar residues" evidence="1">
    <location>
        <begin position="100"/>
        <end position="109"/>
    </location>
</feature>
<proteinExistence type="predicted"/>